<dbReference type="Gene3D" id="3.70.10.10">
    <property type="match status" value="1"/>
</dbReference>
<dbReference type="PRINTS" id="PR00339">
    <property type="entry name" value="PCNACYCLIN"/>
</dbReference>
<dbReference type="NCBIfam" id="TIGR00590">
    <property type="entry name" value="pcna"/>
    <property type="match status" value="1"/>
</dbReference>
<protein>
    <submittedName>
        <fullName evidence="5">Proliferating cell nuclear antigen PcnA</fullName>
    </submittedName>
</protein>
<name>T1AWE2_9ZZZZ</name>
<comment type="similarity">
    <text evidence="1">Belongs to the PCNA family.</text>
</comment>
<dbReference type="SUPFAM" id="SSF55979">
    <property type="entry name" value="DNA clamp"/>
    <property type="match status" value="2"/>
</dbReference>
<comment type="caution">
    <text evidence="5">The sequence shown here is derived from an EMBL/GenBank/DDBJ whole genome shotgun (WGS) entry which is preliminary data.</text>
</comment>
<dbReference type="AlphaFoldDB" id="T1AWE2"/>
<dbReference type="CDD" id="cd00577">
    <property type="entry name" value="PCNA"/>
    <property type="match status" value="1"/>
</dbReference>
<evidence type="ECO:0000259" key="3">
    <source>
        <dbReference type="Pfam" id="PF00705"/>
    </source>
</evidence>
<feature type="domain" description="Proliferating cell nuclear antigen PCNA C-terminal" evidence="4">
    <location>
        <begin position="125"/>
        <end position="243"/>
    </location>
</feature>
<evidence type="ECO:0000313" key="5">
    <source>
        <dbReference type="EMBL" id="EQD64951.1"/>
    </source>
</evidence>
<dbReference type="HAMAP" id="MF_00317">
    <property type="entry name" value="DNApol_clamp_arch"/>
    <property type="match status" value="1"/>
</dbReference>
<dbReference type="InterPro" id="IPR000730">
    <property type="entry name" value="Pr_cel_nuc_antig"/>
</dbReference>
<dbReference type="Pfam" id="PF02747">
    <property type="entry name" value="PCNA_C"/>
    <property type="match status" value="1"/>
</dbReference>
<dbReference type="PANTHER" id="PTHR11352:SF0">
    <property type="entry name" value="PROLIFERATING CELL NUCLEAR ANTIGEN"/>
    <property type="match status" value="1"/>
</dbReference>
<evidence type="ECO:0000256" key="1">
    <source>
        <dbReference type="ARBA" id="ARBA00010462"/>
    </source>
</evidence>
<dbReference type="GO" id="GO:0006275">
    <property type="term" value="P:regulation of DNA replication"/>
    <property type="evidence" value="ECO:0007669"/>
    <property type="project" value="InterPro"/>
</dbReference>
<feature type="domain" description="Proliferating cell nuclear antigen PCNA N-terminal" evidence="3">
    <location>
        <begin position="1"/>
        <end position="120"/>
    </location>
</feature>
<organism evidence="5">
    <name type="scientific">mine drainage metagenome</name>
    <dbReference type="NCBI Taxonomy" id="410659"/>
    <lineage>
        <taxon>unclassified sequences</taxon>
        <taxon>metagenomes</taxon>
        <taxon>ecological metagenomes</taxon>
    </lineage>
</organism>
<dbReference type="PANTHER" id="PTHR11352">
    <property type="entry name" value="PROLIFERATING CELL NUCLEAR ANTIGEN"/>
    <property type="match status" value="1"/>
</dbReference>
<evidence type="ECO:0000259" key="4">
    <source>
        <dbReference type="Pfam" id="PF02747"/>
    </source>
</evidence>
<keyword evidence="2" id="KW-0238">DNA-binding</keyword>
<dbReference type="GO" id="GO:0030337">
    <property type="term" value="F:DNA polymerase processivity factor activity"/>
    <property type="evidence" value="ECO:0007669"/>
    <property type="project" value="InterPro"/>
</dbReference>
<dbReference type="InterPro" id="IPR022648">
    <property type="entry name" value="Pr_cel_nuc_antig_N"/>
</dbReference>
<sequence length="247" mass="27794">MFEIKIDDAKYWKNCVDAIDSLIEEGIFNITKEGISLKAMDPSGISMISFFIPNKAFSKYNVDKQANIGINMDNLNKILNSSRNGEQLVMKEDSNKLALEFIGENTRRRYKLPLIDIRKDADKEPKVEFDSLVEVKSDSLKEIIKDANLLSSYISFKTDKGSFRVIAKGDAAELEEEHLNNAEFIKKLEVANGSSATFNLEYLGKIISPCPTSSSISLSMKTEEPIKINYQIGDAQVAYYLAPYMES</sequence>
<dbReference type="GO" id="GO:0003677">
    <property type="term" value="F:DNA binding"/>
    <property type="evidence" value="ECO:0007669"/>
    <property type="project" value="UniProtKB-KW"/>
</dbReference>
<dbReference type="InterPro" id="IPR046938">
    <property type="entry name" value="DNA_clamp_sf"/>
</dbReference>
<accession>T1AWE2</accession>
<reference evidence="5" key="2">
    <citation type="journal article" date="2014" name="ISME J.">
        <title>Microbial stratification in low pH oxic and suboxic macroscopic growths along an acid mine drainage.</title>
        <authorList>
            <person name="Mendez-Garcia C."/>
            <person name="Mesa V."/>
            <person name="Sprenger R.R."/>
            <person name="Richter M."/>
            <person name="Diez M.S."/>
            <person name="Solano J."/>
            <person name="Bargiela R."/>
            <person name="Golyshina O.V."/>
            <person name="Manteca A."/>
            <person name="Ramos J.L."/>
            <person name="Gallego J.R."/>
            <person name="Llorente I."/>
            <person name="Martins Dos Santos V.A."/>
            <person name="Jensen O.N."/>
            <person name="Pelaez A.I."/>
            <person name="Sanchez J."/>
            <person name="Ferrer M."/>
        </authorList>
    </citation>
    <scope>NUCLEOTIDE SEQUENCE</scope>
</reference>
<dbReference type="EMBL" id="AUZZ01001274">
    <property type="protein sequence ID" value="EQD64951.1"/>
    <property type="molecule type" value="Genomic_DNA"/>
</dbReference>
<dbReference type="InterPro" id="IPR022649">
    <property type="entry name" value="Pr_cel_nuc_antig_C"/>
</dbReference>
<gene>
    <name evidence="5" type="ORF">B2A_01779</name>
</gene>
<evidence type="ECO:0000256" key="2">
    <source>
        <dbReference type="ARBA" id="ARBA00023125"/>
    </source>
</evidence>
<dbReference type="GO" id="GO:0006272">
    <property type="term" value="P:leading strand elongation"/>
    <property type="evidence" value="ECO:0007669"/>
    <property type="project" value="TreeGrafter"/>
</dbReference>
<proteinExistence type="inferred from homology"/>
<reference evidence="5" key="1">
    <citation type="submission" date="2013-08" db="EMBL/GenBank/DDBJ databases">
        <authorList>
            <person name="Mendez C."/>
            <person name="Richter M."/>
            <person name="Ferrer M."/>
            <person name="Sanchez J."/>
        </authorList>
    </citation>
    <scope>NUCLEOTIDE SEQUENCE</scope>
</reference>
<dbReference type="Pfam" id="PF00705">
    <property type="entry name" value="PCNA_N"/>
    <property type="match status" value="1"/>
</dbReference>